<dbReference type="InterPro" id="IPR004006">
    <property type="entry name" value="DhaK_dom"/>
</dbReference>
<gene>
    <name evidence="16" type="ORF">RDB_LOCUS85986</name>
</gene>
<evidence type="ECO:0000256" key="11">
    <source>
        <dbReference type="PIRSR" id="PIRSR612734-1"/>
    </source>
</evidence>
<organism evidence="16 17">
    <name type="scientific">Rhizoctonia solani</name>
    <dbReference type="NCBI Taxonomy" id="456999"/>
    <lineage>
        <taxon>Eukaryota</taxon>
        <taxon>Fungi</taxon>
        <taxon>Dikarya</taxon>
        <taxon>Basidiomycota</taxon>
        <taxon>Agaricomycotina</taxon>
        <taxon>Agaricomycetes</taxon>
        <taxon>Cantharellales</taxon>
        <taxon>Ceratobasidiaceae</taxon>
        <taxon>Rhizoctonia</taxon>
    </lineage>
</organism>
<dbReference type="GO" id="GO:0005524">
    <property type="term" value="F:ATP binding"/>
    <property type="evidence" value="ECO:0007669"/>
    <property type="project" value="UniProtKB-KW"/>
</dbReference>
<dbReference type="GO" id="GO:0019588">
    <property type="term" value="P:anaerobic glycerol catabolic process"/>
    <property type="evidence" value="ECO:0007669"/>
    <property type="project" value="UniProtKB-UniPathway"/>
</dbReference>
<dbReference type="AlphaFoldDB" id="A0A8H3BLF7"/>
<feature type="domain" description="DhaK" evidence="15">
    <location>
        <begin position="11"/>
        <end position="358"/>
    </location>
</feature>
<protein>
    <recommendedName>
        <fullName evidence="18">Dihydroxyacetone kinase</fullName>
    </recommendedName>
</protein>
<dbReference type="SUPFAM" id="SSF101473">
    <property type="entry name" value="DhaL-like"/>
    <property type="match status" value="1"/>
</dbReference>
<evidence type="ECO:0000256" key="13">
    <source>
        <dbReference type="SAM" id="MobiDB-lite"/>
    </source>
</evidence>
<dbReference type="Proteomes" id="UP000663826">
    <property type="component" value="Unassembled WGS sequence"/>
</dbReference>
<dbReference type="Gene3D" id="1.25.40.340">
    <property type="match status" value="1"/>
</dbReference>
<reference evidence="16" key="1">
    <citation type="submission" date="2021-01" db="EMBL/GenBank/DDBJ databases">
        <authorList>
            <person name="Kaushik A."/>
        </authorList>
    </citation>
    <scope>NUCLEOTIDE SEQUENCE</scope>
    <source>
        <strain evidence="16">AG1-1B</strain>
    </source>
</reference>
<keyword evidence="8" id="KW-0067">ATP-binding</keyword>
<evidence type="ECO:0000256" key="8">
    <source>
        <dbReference type="ARBA" id="ARBA00022840"/>
    </source>
</evidence>
<comment type="function">
    <text evidence="1">Catalyzes both the phosphorylation of dihydroxyacetone and of glyceraldehyde.</text>
</comment>
<accession>A0A8H3BLF7</accession>
<comment type="catalytic activity">
    <reaction evidence="10">
        <text>dihydroxyacetone + ATP = dihydroxyacetone phosphate + ADP + H(+)</text>
        <dbReference type="Rhea" id="RHEA:15773"/>
        <dbReference type="ChEBI" id="CHEBI:15378"/>
        <dbReference type="ChEBI" id="CHEBI:16016"/>
        <dbReference type="ChEBI" id="CHEBI:30616"/>
        <dbReference type="ChEBI" id="CHEBI:57642"/>
        <dbReference type="ChEBI" id="CHEBI:456216"/>
        <dbReference type="EC" id="2.7.1.29"/>
    </reaction>
</comment>
<evidence type="ECO:0000256" key="12">
    <source>
        <dbReference type="PIRSR" id="PIRSR612734-2"/>
    </source>
</evidence>
<feature type="binding site" evidence="12">
    <location>
        <position position="107"/>
    </location>
    <ligand>
        <name>substrate</name>
    </ligand>
</feature>
<dbReference type="GO" id="GO:0005829">
    <property type="term" value="C:cytosol"/>
    <property type="evidence" value="ECO:0007669"/>
    <property type="project" value="TreeGrafter"/>
</dbReference>
<evidence type="ECO:0000256" key="5">
    <source>
        <dbReference type="ARBA" id="ARBA00022741"/>
    </source>
</evidence>
<evidence type="ECO:0008006" key="18">
    <source>
        <dbReference type="Google" id="ProtNLM"/>
    </source>
</evidence>
<dbReference type="NCBIfam" id="TIGR02361">
    <property type="entry name" value="dak_ATP"/>
    <property type="match status" value="1"/>
</dbReference>
<comment type="similarity">
    <text evidence="3">Belongs to the dihydroxyacetone kinase (DAK) family.</text>
</comment>
<dbReference type="InterPro" id="IPR012734">
    <property type="entry name" value="DhaK_ATP"/>
</dbReference>
<feature type="region of interest" description="Disordered" evidence="13">
    <location>
        <begin position="357"/>
        <end position="394"/>
    </location>
</feature>
<dbReference type="InterPro" id="IPR004007">
    <property type="entry name" value="DhaL_dom"/>
</dbReference>
<comment type="pathway">
    <text evidence="2">Polyol metabolism; glycerol fermentation; glycerone phosphate from glycerol (oxidative route): step 2/2.</text>
</comment>
<keyword evidence="6" id="KW-0418">Kinase</keyword>
<dbReference type="GO" id="GO:0004371">
    <property type="term" value="F:glycerone kinase activity"/>
    <property type="evidence" value="ECO:0007669"/>
    <property type="project" value="UniProtKB-EC"/>
</dbReference>
<dbReference type="Pfam" id="PF02733">
    <property type="entry name" value="Dak1"/>
    <property type="match status" value="1"/>
</dbReference>
<dbReference type="FunFam" id="1.25.40.340:FF:000001">
    <property type="entry name" value="Dihydroxyacetone kinase 1"/>
    <property type="match status" value="1"/>
</dbReference>
<proteinExistence type="inferred from homology"/>
<dbReference type="Gene3D" id="3.30.1180.20">
    <property type="entry name" value="Dihydroxyacetone kinase, domain 2"/>
    <property type="match status" value="1"/>
</dbReference>
<feature type="active site" description="Tele-hemiaminal-histidine intermediate" evidence="11">
    <location>
        <position position="226"/>
    </location>
</feature>
<evidence type="ECO:0000256" key="3">
    <source>
        <dbReference type="ARBA" id="ARBA00008757"/>
    </source>
</evidence>
<keyword evidence="7" id="KW-0319">Glycerol metabolism</keyword>
<feature type="binding site" evidence="12">
    <location>
        <begin position="56"/>
        <end position="59"/>
    </location>
    <ligand>
        <name>substrate</name>
    </ligand>
</feature>
<evidence type="ECO:0000256" key="9">
    <source>
        <dbReference type="ARBA" id="ARBA00047974"/>
    </source>
</evidence>
<dbReference type="Gene3D" id="3.40.50.10440">
    <property type="entry name" value="Dihydroxyacetone kinase, domain 1"/>
    <property type="match status" value="1"/>
</dbReference>
<comment type="caution">
    <text evidence="16">The sequence shown here is derived from an EMBL/GenBank/DDBJ whole genome shotgun (WGS) entry which is preliminary data.</text>
</comment>
<comment type="catalytic activity">
    <reaction evidence="9">
        <text>D-glyceraldehyde + ATP = D-glyceraldehyde 3-phosphate + ADP + H(+)</text>
        <dbReference type="Rhea" id="RHEA:13941"/>
        <dbReference type="ChEBI" id="CHEBI:15378"/>
        <dbReference type="ChEBI" id="CHEBI:17378"/>
        <dbReference type="ChEBI" id="CHEBI:30616"/>
        <dbReference type="ChEBI" id="CHEBI:59776"/>
        <dbReference type="ChEBI" id="CHEBI:456216"/>
        <dbReference type="EC" id="2.7.1.28"/>
    </reaction>
</comment>
<evidence type="ECO:0000256" key="4">
    <source>
        <dbReference type="ARBA" id="ARBA00022679"/>
    </source>
</evidence>
<evidence type="ECO:0000313" key="16">
    <source>
        <dbReference type="EMBL" id="CAE6458855.1"/>
    </source>
</evidence>
<dbReference type="GO" id="GO:0050354">
    <property type="term" value="F:triokinase activity"/>
    <property type="evidence" value="ECO:0007669"/>
    <property type="project" value="UniProtKB-EC"/>
</dbReference>
<dbReference type="EMBL" id="CAJMWQ010001675">
    <property type="protein sequence ID" value="CAE6458855.1"/>
    <property type="molecule type" value="Genomic_DNA"/>
</dbReference>
<feature type="binding site" evidence="12">
    <location>
        <position position="112"/>
    </location>
    <ligand>
        <name>substrate</name>
    </ligand>
</feature>
<evidence type="ECO:0000256" key="2">
    <source>
        <dbReference type="ARBA" id="ARBA00004778"/>
    </source>
</evidence>
<dbReference type="UniPathway" id="UPA00617">
    <property type="reaction ID" value="UER00669"/>
</dbReference>
<dbReference type="PANTHER" id="PTHR28629:SF14">
    <property type="entry name" value="DIHYDROXYACETONE KINASE 1"/>
    <property type="match status" value="1"/>
</dbReference>
<dbReference type="PANTHER" id="PTHR28629">
    <property type="entry name" value="TRIOKINASE/FMN CYCLASE"/>
    <property type="match status" value="1"/>
</dbReference>
<keyword evidence="4" id="KW-0808">Transferase</keyword>
<evidence type="ECO:0000259" key="15">
    <source>
        <dbReference type="PROSITE" id="PS51481"/>
    </source>
</evidence>
<evidence type="ECO:0000256" key="7">
    <source>
        <dbReference type="ARBA" id="ARBA00022798"/>
    </source>
</evidence>
<dbReference type="FunFam" id="3.30.1180.20:FF:000001">
    <property type="entry name" value="Dihydroxyacetone kinase 1"/>
    <property type="match status" value="1"/>
</dbReference>
<keyword evidence="5" id="KW-0547">Nucleotide-binding</keyword>
<dbReference type="SUPFAM" id="SSF82549">
    <property type="entry name" value="DAK1/DegV-like"/>
    <property type="match status" value="1"/>
</dbReference>
<dbReference type="Pfam" id="PF02734">
    <property type="entry name" value="Dak2"/>
    <property type="match status" value="1"/>
</dbReference>
<dbReference type="InterPro" id="IPR050861">
    <property type="entry name" value="Dihydroxyacetone_Kinase"/>
</dbReference>
<evidence type="ECO:0000313" key="17">
    <source>
        <dbReference type="Proteomes" id="UP000663826"/>
    </source>
</evidence>
<dbReference type="SMART" id="SM01120">
    <property type="entry name" value="Dak2"/>
    <property type="match status" value="1"/>
</dbReference>
<evidence type="ECO:0000259" key="14">
    <source>
        <dbReference type="PROSITE" id="PS51480"/>
    </source>
</evidence>
<dbReference type="InterPro" id="IPR036117">
    <property type="entry name" value="DhaL_dom_sf"/>
</dbReference>
<dbReference type="FunFam" id="3.40.50.10440:FF:000001">
    <property type="entry name" value="Dihydroxyacetone kinase, DhaK subunit"/>
    <property type="match status" value="1"/>
</dbReference>
<evidence type="ECO:0000256" key="10">
    <source>
        <dbReference type="ARBA" id="ARBA00048898"/>
    </source>
</evidence>
<name>A0A8H3BLF7_9AGAM</name>
<evidence type="ECO:0000256" key="6">
    <source>
        <dbReference type="ARBA" id="ARBA00022777"/>
    </source>
</evidence>
<sequence>MSTHDKHILSSPSSLVVDALAGVSALNPDTAVDKQHKVLYLAEPDRSRVAIISGGGAGHEPAHSGFVGKGMLNAAVCGDVFASPNANQVKRALQLVENTKGTLMVVKSYTGDVLNFGLAREQYCAANPSKKNTLKFVVVGDDVSVGKKQGEIVGRRGLAGTVLVYKIAGALAEQGSSLEEVHEMAQLVADRLGTIAVGLEHCHVPGTGPTSTYLKADEIEVGMGIHNESGHSRVRPIPALPELVDKLLEYLFATPESDSDRSFLPWPKKGATRDCVLLVNNLGGLSPLELSSAAKTIAEKIGESGVNIERMLVGTYMTSLNMPGFSITLLLLPQPNEGNISKDQILKLLDAPAKTPAWTWTSGTQPKTSSSTSGLQGRIETSPQKGGAPTSNQFSDSVKRACQALIQAEPEITRMDQIVGDGDCGTTLKAGAEAVLDALNKPEFASYGAGGSISQIGQIVGDAMGGTSGALYSIYLSALAQGLQDASSSNSGEPTRGQYAAAAEFALERLYTYTRARPPSRTLVDPLAVFVESLKDPDVHLEQAFEAAQRAAEETKNLSARAGRAAYVNEDAVKGTCDPGAWGIRCLLEGLLKGSK</sequence>
<feature type="domain" description="DhaL" evidence="14">
    <location>
        <begin position="392"/>
        <end position="593"/>
    </location>
</feature>
<dbReference type="PROSITE" id="PS51481">
    <property type="entry name" value="DHAK"/>
    <property type="match status" value="1"/>
</dbReference>
<feature type="compositionally biased region" description="Polar residues" evidence="13">
    <location>
        <begin position="358"/>
        <end position="394"/>
    </location>
</feature>
<dbReference type="PROSITE" id="PS51480">
    <property type="entry name" value="DHAL"/>
    <property type="match status" value="1"/>
</dbReference>
<evidence type="ECO:0000256" key="1">
    <source>
        <dbReference type="ARBA" id="ARBA00003264"/>
    </source>
</evidence>